<reference evidence="2 3" key="1">
    <citation type="journal article" date="2010" name="Nature">
        <title>The Ectocarpus genome and the independent evolution of multicellularity in brown algae.</title>
        <authorList>
            <person name="Cock J.M."/>
            <person name="Sterck L."/>
            <person name="Rouze P."/>
            <person name="Scornet D."/>
            <person name="Allen A.E."/>
            <person name="Amoutzias G."/>
            <person name="Anthouard V."/>
            <person name="Artiguenave F."/>
            <person name="Aury J.M."/>
            <person name="Badger J.H."/>
            <person name="Beszteri B."/>
            <person name="Billiau K."/>
            <person name="Bonnet E."/>
            <person name="Bothwell J.H."/>
            <person name="Bowler C."/>
            <person name="Boyen C."/>
            <person name="Brownlee C."/>
            <person name="Carrano C.J."/>
            <person name="Charrier B."/>
            <person name="Cho G.Y."/>
            <person name="Coelho S.M."/>
            <person name="Collen J."/>
            <person name="Corre E."/>
            <person name="Da Silva C."/>
            <person name="Delage L."/>
            <person name="Delaroque N."/>
            <person name="Dittami S.M."/>
            <person name="Doulbeau S."/>
            <person name="Elias M."/>
            <person name="Farnham G."/>
            <person name="Gachon C.M."/>
            <person name="Gschloessl B."/>
            <person name="Heesch S."/>
            <person name="Jabbari K."/>
            <person name="Jubin C."/>
            <person name="Kawai H."/>
            <person name="Kimura K."/>
            <person name="Kloareg B."/>
            <person name="Kupper F.C."/>
            <person name="Lang D."/>
            <person name="Le Bail A."/>
            <person name="Leblanc C."/>
            <person name="Lerouge P."/>
            <person name="Lohr M."/>
            <person name="Lopez P.J."/>
            <person name="Martens C."/>
            <person name="Maumus F."/>
            <person name="Michel G."/>
            <person name="Miranda-Saavedra D."/>
            <person name="Morales J."/>
            <person name="Moreau H."/>
            <person name="Motomura T."/>
            <person name="Nagasato C."/>
            <person name="Napoli C.A."/>
            <person name="Nelson D.R."/>
            <person name="Nyvall-Collen P."/>
            <person name="Peters A.F."/>
            <person name="Pommier C."/>
            <person name="Potin P."/>
            <person name="Poulain J."/>
            <person name="Quesneville H."/>
            <person name="Read B."/>
            <person name="Rensing S.A."/>
            <person name="Ritter A."/>
            <person name="Rousvoal S."/>
            <person name="Samanta M."/>
            <person name="Samson G."/>
            <person name="Schroeder D.C."/>
            <person name="Segurens B."/>
            <person name="Strittmatter M."/>
            <person name="Tonon T."/>
            <person name="Tregear J.W."/>
            <person name="Valentin K."/>
            <person name="von Dassow P."/>
            <person name="Yamagishi T."/>
            <person name="Van de Peer Y."/>
            <person name="Wincker P."/>
        </authorList>
    </citation>
    <scope>NUCLEOTIDE SEQUENCE [LARGE SCALE GENOMIC DNA]</scope>
    <source>
        <strain evidence="3">Ec32 / CCAP1310/4</strain>
    </source>
</reference>
<keyword evidence="1" id="KW-0472">Membrane</keyword>
<organism evidence="2 3">
    <name type="scientific">Ectocarpus siliculosus</name>
    <name type="common">Brown alga</name>
    <name type="synonym">Conferva siliculosa</name>
    <dbReference type="NCBI Taxonomy" id="2880"/>
    <lineage>
        <taxon>Eukaryota</taxon>
        <taxon>Sar</taxon>
        <taxon>Stramenopiles</taxon>
        <taxon>Ochrophyta</taxon>
        <taxon>PX clade</taxon>
        <taxon>Phaeophyceae</taxon>
        <taxon>Ectocarpales</taxon>
        <taxon>Ectocarpaceae</taxon>
        <taxon>Ectocarpus</taxon>
    </lineage>
</organism>
<protein>
    <submittedName>
        <fullName evidence="2">Uncharacterized protein</fullName>
    </submittedName>
</protein>
<dbReference type="InParanoid" id="D7G1N8"/>
<keyword evidence="1" id="KW-1133">Transmembrane helix</keyword>
<gene>
    <name evidence="2" type="ORF">Esi_0454_0010</name>
</gene>
<proteinExistence type="predicted"/>
<name>D7G1N8_ECTSI</name>
<accession>D7G1N8</accession>
<evidence type="ECO:0000313" key="2">
    <source>
        <dbReference type="EMBL" id="CBJ33283.1"/>
    </source>
</evidence>
<dbReference type="Proteomes" id="UP000002630">
    <property type="component" value="Unassembled WGS sequence"/>
</dbReference>
<dbReference type="OrthoDB" id="413369at2759"/>
<sequence>MNNDGFEGLHDPGGELSPAEAALSIILLVLVALVFAYHYFLAWKFLPGGWLGWGMVSGQVAEPPPPSRAENRYLQYMASITVIMVYIVLFSAFAYSRGDEWDYHYVLLAWLMSLIAAFDDYISVAWLGITTGVFLQGVGAYSFRVLLQGYDD</sequence>
<evidence type="ECO:0000256" key="1">
    <source>
        <dbReference type="SAM" id="Phobius"/>
    </source>
</evidence>
<feature type="transmembrane region" description="Helical" evidence="1">
    <location>
        <begin position="21"/>
        <end position="40"/>
    </location>
</feature>
<feature type="transmembrane region" description="Helical" evidence="1">
    <location>
        <begin position="73"/>
        <end position="95"/>
    </location>
</feature>
<evidence type="ECO:0000313" key="3">
    <source>
        <dbReference type="Proteomes" id="UP000002630"/>
    </source>
</evidence>
<keyword evidence="1" id="KW-0812">Transmembrane</keyword>
<feature type="transmembrane region" description="Helical" evidence="1">
    <location>
        <begin position="102"/>
        <end position="118"/>
    </location>
</feature>
<dbReference type="EMBL" id="FN649760">
    <property type="protein sequence ID" value="CBJ33283.1"/>
    <property type="molecule type" value="Genomic_DNA"/>
</dbReference>
<keyword evidence="3" id="KW-1185">Reference proteome</keyword>
<dbReference type="AlphaFoldDB" id="D7G1N8"/>